<feature type="transmembrane region" description="Helical" evidence="7">
    <location>
        <begin position="127"/>
        <end position="146"/>
    </location>
</feature>
<feature type="transmembrane region" description="Helical" evidence="7">
    <location>
        <begin position="98"/>
        <end position="118"/>
    </location>
</feature>
<dbReference type="Proteomes" id="UP000190080">
    <property type="component" value="Unassembled WGS sequence"/>
</dbReference>
<evidence type="ECO:0000256" key="3">
    <source>
        <dbReference type="ARBA" id="ARBA00022475"/>
    </source>
</evidence>
<dbReference type="Pfam" id="PF00892">
    <property type="entry name" value="EamA"/>
    <property type="match status" value="2"/>
</dbReference>
<dbReference type="InterPro" id="IPR050638">
    <property type="entry name" value="AA-Vitamin_Transporters"/>
</dbReference>
<comment type="subcellular location">
    <subcellularLocation>
        <location evidence="1">Cell membrane</location>
        <topology evidence="1">Multi-pass membrane protein</topology>
    </subcellularLocation>
</comment>
<dbReference type="PANTHER" id="PTHR32322:SF18">
    <property type="entry name" value="S-ADENOSYLMETHIONINE_S-ADENOSYLHOMOCYSTEINE TRANSPORTER"/>
    <property type="match status" value="1"/>
</dbReference>
<comment type="caution">
    <text evidence="9">The sequence shown here is derived from an EMBL/GenBank/DDBJ whole genome shotgun (WGS) entry which is preliminary data.</text>
</comment>
<protein>
    <submittedName>
        <fullName evidence="9">Putative amino-acid metabolite efflux pump</fullName>
    </submittedName>
</protein>
<keyword evidence="3" id="KW-1003">Cell membrane</keyword>
<feature type="domain" description="EamA" evidence="8">
    <location>
        <begin position="9"/>
        <end position="140"/>
    </location>
</feature>
<evidence type="ECO:0000256" key="7">
    <source>
        <dbReference type="SAM" id="Phobius"/>
    </source>
</evidence>
<dbReference type="STRING" id="1450648.CLORY_33700"/>
<evidence type="ECO:0000259" key="8">
    <source>
        <dbReference type="Pfam" id="PF00892"/>
    </source>
</evidence>
<organism evidence="9 10">
    <name type="scientific">Clostridium oryzae</name>
    <dbReference type="NCBI Taxonomy" id="1450648"/>
    <lineage>
        <taxon>Bacteria</taxon>
        <taxon>Bacillati</taxon>
        <taxon>Bacillota</taxon>
        <taxon>Clostridia</taxon>
        <taxon>Eubacteriales</taxon>
        <taxon>Clostridiaceae</taxon>
        <taxon>Clostridium</taxon>
    </lineage>
</organism>
<comment type="similarity">
    <text evidence="2">Belongs to the EamA transporter family.</text>
</comment>
<proteinExistence type="inferred from homology"/>
<dbReference type="SUPFAM" id="SSF103481">
    <property type="entry name" value="Multidrug resistance efflux transporter EmrE"/>
    <property type="match status" value="2"/>
</dbReference>
<evidence type="ECO:0000256" key="5">
    <source>
        <dbReference type="ARBA" id="ARBA00022989"/>
    </source>
</evidence>
<evidence type="ECO:0000313" key="10">
    <source>
        <dbReference type="Proteomes" id="UP000190080"/>
    </source>
</evidence>
<feature type="transmembrane region" description="Helical" evidence="7">
    <location>
        <begin position="279"/>
        <end position="296"/>
    </location>
</feature>
<feature type="transmembrane region" description="Helical" evidence="7">
    <location>
        <begin position="69"/>
        <end position="86"/>
    </location>
</feature>
<dbReference type="InterPro" id="IPR000620">
    <property type="entry name" value="EamA_dom"/>
</dbReference>
<evidence type="ECO:0000256" key="4">
    <source>
        <dbReference type="ARBA" id="ARBA00022692"/>
    </source>
</evidence>
<dbReference type="AlphaFoldDB" id="A0A1V4IHI9"/>
<feature type="transmembrane region" description="Helical" evidence="7">
    <location>
        <begin position="33"/>
        <end position="57"/>
    </location>
</feature>
<dbReference type="RefSeq" id="WP_079426634.1">
    <property type="nucleotide sequence ID" value="NZ_MZGV01000047.1"/>
</dbReference>
<dbReference type="OrthoDB" id="37139at2"/>
<dbReference type="InterPro" id="IPR037185">
    <property type="entry name" value="EmrE-like"/>
</dbReference>
<keyword evidence="4 7" id="KW-0812">Transmembrane</keyword>
<keyword evidence="5 7" id="KW-1133">Transmembrane helix</keyword>
<keyword evidence="6 7" id="KW-0472">Membrane</keyword>
<dbReference type="GO" id="GO:0005886">
    <property type="term" value="C:plasma membrane"/>
    <property type="evidence" value="ECO:0007669"/>
    <property type="project" value="UniProtKB-SubCell"/>
</dbReference>
<feature type="transmembrane region" description="Helical" evidence="7">
    <location>
        <begin position="254"/>
        <end position="273"/>
    </location>
</feature>
<evidence type="ECO:0000256" key="2">
    <source>
        <dbReference type="ARBA" id="ARBA00007362"/>
    </source>
</evidence>
<accession>A0A1V4IHI9</accession>
<feature type="transmembrane region" description="Helical" evidence="7">
    <location>
        <begin position="223"/>
        <end position="242"/>
    </location>
</feature>
<sequence>MNRNHRMLPYIAACITSTIFGLSFLFSKMALRVAGPLSLVALRFLLAFIIMTLLVIFKVIKVDYRNKPIGQLILLGLSEPVVYFIFETYGIKNASSSMAGLMLSLIPIAVTILEIYFLKEIPSTKSVLFIVLSVSGVALIGVMSSTSGQENSPLGILLLLGAIISAGFYSIISRKTSVHFKPVETTYFMMAMAAVCFNIMAAVDLFLKGKINEYFQPLKSSTFIISILYLGIISSILAYFLSNFTLSKIQASKSAVFANLSTIVSVVAGVLILKESFHIYHLIGAVMILTGVWGANKFNS</sequence>
<reference evidence="9 10" key="1">
    <citation type="submission" date="2017-03" db="EMBL/GenBank/DDBJ databases">
        <title>Genome sequence of Clostridium oryzae DSM 28571.</title>
        <authorList>
            <person name="Poehlein A."/>
            <person name="Daniel R."/>
        </authorList>
    </citation>
    <scope>NUCLEOTIDE SEQUENCE [LARGE SCALE GENOMIC DNA]</scope>
    <source>
        <strain evidence="9 10">DSM 28571</strain>
    </source>
</reference>
<evidence type="ECO:0000256" key="6">
    <source>
        <dbReference type="ARBA" id="ARBA00023136"/>
    </source>
</evidence>
<dbReference type="Gene3D" id="1.10.3730.20">
    <property type="match status" value="1"/>
</dbReference>
<feature type="domain" description="EamA" evidence="8">
    <location>
        <begin position="154"/>
        <end position="294"/>
    </location>
</feature>
<gene>
    <name evidence="9" type="primary">eamA</name>
    <name evidence="9" type="ORF">CLORY_33700</name>
</gene>
<feature type="transmembrane region" description="Helical" evidence="7">
    <location>
        <begin position="7"/>
        <end position="27"/>
    </location>
</feature>
<dbReference type="EMBL" id="MZGV01000047">
    <property type="protein sequence ID" value="OPJ59284.1"/>
    <property type="molecule type" value="Genomic_DNA"/>
</dbReference>
<evidence type="ECO:0000256" key="1">
    <source>
        <dbReference type="ARBA" id="ARBA00004651"/>
    </source>
</evidence>
<feature type="transmembrane region" description="Helical" evidence="7">
    <location>
        <begin position="152"/>
        <end position="172"/>
    </location>
</feature>
<dbReference type="PANTHER" id="PTHR32322">
    <property type="entry name" value="INNER MEMBRANE TRANSPORTER"/>
    <property type="match status" value="1"/>
</dbReference>
<evidence type="ECO:0000313" key="9">
    <source>
        <dbReference type="EMBL" id="OPJ59284.1"/>
    </source>
</evidence>
<keyword evidence="10" id="KW-1185">Reference proteome</keyword>
<feature type="transmembrane region" description="Helical" evidence="7">
    <location>
        <begin position="184"/>
        <end position="203"/>
    </location>
</feature>
<name>A0A1V4IHI9_9CLOT</name>